<organism evidence="1">
    <name type="scientific">Sesamum radiatum</name>
    <name type="common">Black benniseed</name>
    <dbReference type="NCBI Taxonomy" id="300843"/>
    <lineage>
        <taxon>Eukaryota</taxon>
        <taxon>Viridiplantae</taxon>
        <taxon>Streptophyta</taxon>
        <taxon>Embryophyta</taxon>
        <taxon>Tracheophyta</taxon>
        <taxon>Spermatophyta</taxon>
        <taxon>Magnoliopsida</taxon>
        <taxon>eudicotyledons</taxon>
        <taxon>Gunneridae</taxon>
        <taxon>Pentapetalae</taxon>
        <taxon>asterids</taxon>
        <taxon>lamiids</taxon>
        <taxon>Lamiales</taxon>
        <taxon>Pedaliaceae</taxon>
        <taxon>Sesamum</taxon>
    </lineage>
</organism>
<evidence type="ECO:0000313" key="1">
    <source>
        <dbReference type="EMBL" id="KAL0299035.1"/>
    </source>
</evidence>
<comment type="caution">
    <text evidence="1">The sequence shown here is derived from an EMBL/GenBank/DDBJ whole genome shotgun (WGS) entry which is preliminary data.</text>
</comment>
<name>A0AAW2JZ94_SESRA</name>
<dbReference type="EMBL" id="JACGWJ010000031">
    <property type="protein sequence ID" value="KAL0299035.1"/>
    <property type="molecule type" value="Genomic_DNA"/>
</dbReference>
<accession>A0AAW2JZ94</accession>
<reference evidence="1" key="2">
    <citation type="journal article" date="2024" name="Plant">
        <title>Genomic evolution and insights into agronomic trait innovations of Sesamum species.</title>
        <authorList>
            <person name="Miao H."/>
            <person name="Wang L."/>
            <person name="Qu L."/>
            <person name="Liu H."/>
            <person name="Sun Y."/>
            <person name="Le M."/>
            <person name="Wang Q."/>
            <person name="Wei S."/>
            <person name="Zheng Y."/>
            <person name="Lin W."/>
            <person name="Duan Y."/>
            <person name="Cao H."/>
            <person name="Xiong S."/>
            <person name="Wang X."/>
            <person name="Wei L."/>
            <person name="Li C."/>
            <person name="Ma Q."/>
            <person name="Ju M."/>
            <person name="Zhao R."/>
            <person name="Li G."/>
            <person name="Mu C."/>
            <person name="Tian Q."/>
            <person name="Mei H."/>
            <person name="Zhang T."/>
            <person name="Gao T."/>
            <person name="Zhang H."/>
        </authorList>
    </citation>
    <scope>NUCLEOTIDE SEQUENCE</scope>
    <source>
        <strain evidence="1">G02</strain>
    </source>
</reference>
<dbReference type="AlphaFoldDB" id="A0AAW2JZ94"/>
<protein>
    <submittedName>
        <fullName evidence="1">Uncharacterized protein</fullName>
    </submittedName>
</protein>
<gene>
    <name evidence="1" type="ORF">Sradi_6563300</name>
</gene>
<reference evidence="1" key="1">
    <citation type="submission" date="2020-06" db="EMBL/GenBank/DDBJ databases">
        <authorList>
            <person name="Li T."/>
            <person name="Hu X."/>
            <person name="Zhang T."/>
            <person name="Song X."/>
            <person name="Zhang H."/>
            <person name="Dai N."/>
            <person name="Sheng W."/>
            <person name="Hou X."/>
            <person name="Wei L."/>
        </authorList>
    </citation>
    <scope>NUCLEOTIDE SEQUENCE</scope>
    <source>
        <strain evidence="1">G02</strain>
        <tissue evidence="1">Leaf</tissue>
    </source>
</reference>
<proteinExistence type="predicted"/>
<sequence length="79" mass="8485">MEDQLVPLLTWTERPECPEDGVAIIMEEVLVPVPILLSASAGRGVAPRGRRGRGRAPHRGGGACKRDRLVSVLELCGVN</sequence>